<dbReference type="AlphaFoldDB" id="A0A5C5VN84"/>
<comment type="caution">
    <text evidence="1">The sequence shown here is derived from an EMBL/GenBank/DDBJ whole genome shotgun (WGS) entry which is preliminary data.</text>
</comment>
<reference evidence="1 2" key="1">
    <citation type="submission" date="2019-02" db="EMBL/GenBank/DDBJ databases">
        <title>Deep-cultivation of Planctomycetes and their phenomic and genomic characterization uncovers novel biology.</title>
        <authorList>
            <person name="Wiegand S."/>
            <person name="Jogler M."/>
            <person name="Boedeker C."/>
            <person name="Pinto D."/>
            <person name="Vollmers J."/>
            <person name="Rivas-Marin E."/>
            <person name="Kohn T."/>
            <person name="Peeters S.H."/>
            <person name="Heuer A."/>
            <person name="Rast P."/>
            <person name="Oberbeckmann S."/>
            <person name="Bunk B."/>
            <person name="Jeske O."/>
            <person name="Meyerdierks A."/>
            <person name="Storesund J.E."/>
            <person name="Kallscheuer N."/>
            <person name="Luecker S."/>
            <person name="Lage O.M."/>
            <person name="Pohl T."/>
            <person name="Merkel B.J."/>
            <person name="Hornburger P."/>
            <person name="Mueller R.-W."/>
            <person name="Bruemmer F."/>
            <person name="Labrenz M."/>
            <person name="Spormann A.M."/>
            <person name="Op Den Camp H."/>
            <person name="Overmann J."/>
            <person name="Amann R."/>
            <person name="Jetten M.S.M."/>
            <person name="Mascher T."/>
            <person name="Medema M.H."/>
            <person name="Devos D.P."/>
            <person name="Kaster A.-K."/>
            <person name="Ovreas L."/>
            <person name="Rohde M."/>
            <person name="Galperin M.Y."/>
            <person name="Jogler C."/>
        </authorList>
    </citation>
    <scope>NUCLEOTIDE SEQUENCE [LARGE SCALE GENOMIC DNA]</scope>
    <source>
        <strain evidence="1 2">Enr8</strain>
    </source>
</reference>
<accession>A0A5C5VN84</accession>
<name>A0A5C5VN84_9BACT</name>
<evidence type="ECO:0000313" key="1">
    <source>
        <dbReference type="EMBL" id="TWT39172.1"/>
    </source>
</evidence>
<dbReference type="EMBL" id="SJPF01000001">
    <property type="protein sequence ID" value="TWT39172.1"/>
    <property type="molecule type" value="Genomic_DNA"/>
</dbReference>
<keyword evidence="2" id="KW-1185">Reference proteome</keyword>
<sequence length="39" mass="4526">MSYRITASAKADLREIVEYVGDKSEGGVRRLLGRFYDRF</sequence>
<dbReference type="Proteomes" id="UP000318878">
    <property type="component" value="Unassembled WGS sequence"/>
</dbReference>
<proteinExistence type="predicted"/>
<organism evidence="1 2">
    <name type="scientific">Blastopirellula retiformator</name>
    <dbReference type="NCBI Taxonomy" id="2527970"/>
    <lineage>
        <taxon>Bacteria</taxon>
        <taxon>Pseudomonadati</taxon>
        <taxon>Planctomycetota</taxon>
        <taxon>Planctomycetia</taxon>
        <taxon>Pirellulales</taxon>
        <taxon>Pirellulaceae</taxon>
        <taxon>Blastopirellula</taxon>
    </lineage>
</organism>
<protein>
    <submittedName>
        <fullName evidence="1">Uncharacterized protein</fullName>
    </submittedName>
</protein>
<gene>
    <name evidence="1" type="ORF">Enr8_08680</name>
</gene>
<evidence type="ECO:0000313" key="2">
    <source>
        <dbReference type="Proteomes" id="UP000318878"/>
    </source>
</evidence>